<dbReference type="AlphaFoldDB" id="A0A4T2CAC0"/>
<sequence length="178" mass="19033">MLHAARRRFARDGYSATTVRDIAADAGVNVALISRYFVSKEGLFEACLARVGEELRRPDTEPATIENIITTMISQIADSPNGEQALQLLLLLRSSGDEAADLIRQNTLASFAERMALATGCSTSAAPADHLLRAQLAIAAVMGVVLMRTSTGLEPLSSATAEDLHTPMTELLSALLKH</sequence>
<evidence type="ECO:0000313" key="4">
    <source>
        <dbReference type="EMBL" id="TIH40622.1"/>
    </source>
</evidence>
<feature type="domain" description="HTH tetR-type" evidence="3">
    <location>
        <begin position="1"/>
        <end position="55"/>
    </location>
</feature>
<dbReference type="SUPFAM" id="SSF48498">
    <property type="entry name" value="Tetracyclin repressor-like, C-terminal domain"/>
    <property type="match status" value="1"/>
</dbReference>
<dbReference type="PROSITE" id="PS01081">
    <property type="entry name" value="HTH_TETR_1"/>
    <property type="match status" value="1"/>
</dbReference>
<gene>
    <name evidence="4" type="ORF">D4765_01145</name>
</gene>
<dbReference type="Pfam" id="PF00440">
    <property type="entry name" value="TetR_N"/>
    <property type="match status" value="1"/>
</dbReference>
<evidence type="ECO:0000259" key="3">
    <source>
        <dbReference type="PROSITE" id="PS50977"/>
    </source>
</evidence>
<dbReference type="PROSITE" id="PS50977">
    <property type="entry name" value="HTH_TETR_2"/>
    <property type="match status" value="1"/>
</dbReference>
<protein>
    <submittedName>
        <fullName evidence="4">TetR/AcrR family transcriptional regulator</fullName>
    </submittedName>
</protein>
<dbReference type="InterPro" id="IPR023772">
    <property type="entry name" value="DNA-bd_HTH_TetR-type_CS"/>
</dbReference>
<dbReference type="InterPro" id="IPR009057">
    <property type="entry name" value="Homeodomain-like_sf"/>
</dbReference>
<dbReference type="InterPro" id="IPR036271">
    <property type="entry name" value="Tet_transcr_reg_TetR-rel_C_sf"/>
</dbReference>
<dbReference type="PRINTS" id="PR00455">
    <property type="entry name" value="HTHTETR"/>
</dbReference>
<feature type="DNA-binding region" description="H-T-H motif" evidence="2">
    <location>
        <begin position="18"/>
        <end position="37"/>
    </location>
</feature>
<organism evidence="4 5">
    <name type="scientific">Subtercola vilae</name>
    <dbReference type="NCBI Taxonomy" id="2056433"/>
    <lineage>
        <taxon>Bacteria</taxon>
        <taxon>Bacillati</taxon>
        <taxon>Actinomycetota</taxon>
        <taxon>Actinomycetes</taxon>
        <taxon>Micrococcales</taxon>
        <taxon>Microbacteriaceae</taxon>
        <taxon>Subtercola</taxon>
    </lineage>
</organism>
<dbReference type="InterPro" id="IPR050109">
    <property type="entry name" value="HTH-type_TetR-like_transc_reg"/>
</dbReference>
<dbReference type="PANTHER" id="PTHR30055:SF235">
    <property type="entry name" value="TRANSCRIPTIONAL REGULATORY PROTEIN"/>
    <property type="match status" value="1"/>
</dbReference>
<dbReference type="Proteomes" id="UP000306192">
    <property type="component" value="Unassembled WGS sequence"/>
</dbReference>
<evidence type="ECO:0000313" key="5">
    <source>
        <dbReference type="Proteomes" id="UP000306192"/>
    </source>
</evidence>
<dbReference type="Gene3D" id="1.10.357.10">
    <property type="entry name" value="Tetracycline Repressor, domain 2"/>
    <property type="match status" value="1"/>
</dbReference>
<name>A0A4T2CAC0_9MICO</name>
<proteinExistence type="predicted"/>
<dbReference type="GO" id="GO:0003700">
    <property type="term" value="F:DNA-binding transcription factor activity"/>
    <property type="evidence" value="ECO:0007669"/>
    <property type="project" value="TreeGrafter"/>
</dbReference>
<dbReference type="InterPro" id="IPR041678">
    <property type="entry name" value="TetR_C_16"/>
</dbReference>
<dbReference type="OrthoDB" id="4726108at2"/>
<keyword evidence="5" id="KW-1185">Reference proteome</keyword>
<keyword evidence="1 2" id="KW-0238">DNA-binding</keyword>
<accession>A0A4T2CAC0</accession>
<dbReference type="EMBL" id="QYRT01000002">
    <property type="protein sequence ID" value="TIH40622.1"/>
    <property type="molecule type" value="Genomic_DNA"/>
</dbReference>
<dbReference type="PANTHER" id="PTHR30055">
    <property type="entry name" value="HTH-TYPE TRANSCRIPTIONAL REGULATOR RUTR"/>
    <property type="match status" value="1"/>
</dbReference>
<dbReference type="GO" id="GO:0000976">
    <property type="term" value="F:transcription cis-regulatory region binding"/>
    <property type="evidence" value="ECO:0007669"/>
    <property type="project" value="TreeGrafter"/>
</dbReference>
<comment type="caution">
    <text evidence="4">The sequence shown here is derived from an EMBL/GenBank/DDBJ whole genome shotgun (WGS) entry which is preliminary data.</text>
</comment>
<evidence type="ECO:0000256" key="2">
    <source>
        <dbReference type="PROSITE-ProRule" id="PRU00335"/>
    </source>
</evidence>
<dbReference type="SUPFAM" id="SSF46689">
    <property type="entry name" value="Homeodomain-like"/>
    <property type="match status" value="1"/>
</dbReference>
<reference evidence="4 5" key="1">
    <citation type="journal article" date="2019" name="Microorganisms">
        <title>Systematic Affiliation and Genome Analysis of Subtercola vilae DB165(T) with Particular Emphasis on Cold Adaptation of an Isolate from a High-Altitude Cold Volcano Lake.</title>
        <authorList>
            <person name="Villalobos A.S."/>
            <person name="Wiese J."/>
            <person name="Imhoff J.F."/>
            <person name="Dorador C."/>
            <person name="Keller A."/>
            <person name="Hentschel U."/>
        </authorList>
    </citation>
    <scope>NUCLEOTIDE SEQUENCE [LARGE SCALE GENOMIC DNA]</scope>
    <source>
        <strain evidence="4 5">DB165</strain>
    </source>
</reference>
<dbReference type="InterPro" id="IPR001647">
    <property type="entry name" value="HTH_TetR"/>
</dbReference>
<dbReference type="Pfam" id="PF17920">
    <property type="entry name" value="TetR_C_16"/>
    <property type="match status" value="1"/>
</dbReference>
<evidence type="ECO:0000256" key="1">
    <source>
        <dbReference type="ARBA" id="ARBA00023125"/>
    </source>
</evidence>